<feature type="compositionally biased region" description="Polar residues" evidence="2">
    <location>
        <begin position="33"/>
        <end position="42"/>
    </location>
</feature>
<feature type="region of interest" description="Disordered" evidence="2">
    <location>
        <begin position="154"/>
        <end position="178"/>
    </location>
</feature>
<sequence>MFSGTFRRINNGKGNLPLESRENVEPVRPPSLHRQQSDNVQQKTEKRRDKNVASGAKTTRDAHSVNKKLKSEIKHVKSKIKELDSTVSELAQMLRILNRKLDMQNLDMRKIVDSLEQKQQQNKRSSQQEYDRQKKQIEAVENRLLKTSTVKNRLSKSPMVENQLSKSTKQNEQQVQRPFKQQYDTITRRKIYTGDWDCDELLCYTDDDDVIEDNPVGWNTSDRAYKTLPPGLRLAKSTIPNAGTGVFSDVFIPKGTYFGPYDGDVVYRSFQQYNKGEYVFTIYKLGKRLFGRDAGPIEMSNWTRFLNCPRDFLELNVEPMQCREHVYFRTIRDVKPGRELLFFYGRNYAKYKLGIREEAFCKGYNASQEDPIISEYISEHIC</sequence>
<accession>A0A8J1UQJ4</accession>
<feature type="coiled-coil region" evidence="1">
    <location>
        <begin position="66"/>
        <end position="143"/>
    </location>
</feature>
<dbReference type="InterPro" id="IPR001214">
    <property type="entry name" value="SET_dom"/>
</dbReference>
<evidence type="ECO:0000313" key="3">
    <source>
        <dbReference type="EMBL" id="CAH1778582.1"/>
    </source>
</evidence>
<name>A0A8J1UQJ4_OWEFU</name>
<feature type="compositionally biased region" description="Polar residues" evidence="2">
    <location>
        <begin position="160"/>
        <end position="176"/>
    </location>
</feature>
<dbReference type="Proteomes" id="UP000749559">
    <property type="component" value="Unassembled WGS sequence"/>
</dbReference>
<comment type="caution">
    <text evidence="3">The sequence shown here is derived from an EMBL/GenBank/DDBJ whole genome shotgun (WGS) entry which is preliminary data.</text>
</comment>
<dbReference type="SMART" id="SM00317">
    <property type="entry name" value="SET"/>
    <property type="match status" value="1"/>
</dbReference>
<organism evidence="3 4">
    <name type="scientific">Owenia fusiformis</name>
    <name type="common">Polychaete worm</name>
    <dbReference type="NCBI Taxonomy" id="6347"/>
    <lineage>
        <taxon>Eukaryota</taxon>
        <taxon>Metazoa</taxon>
        <taxon>Spiralia</taxon>
        <taxon>Lophotrochozoa</taxon>
        <taxon>Annelida</taxon>
        <taxon>Polychaeta</taxon>
        <taxon>Sedentaria</taxon>
        <taxon>Canalipalpata</taxon>
        <taxon>Sabellida</taxon>
        <taxon>Oweniida</taxon>
        <taxon>Oweniidae</taxon>
        <taxon>Owenia</taxon>
    </lineage>
</organism>
<evidence type="ECO:0000313" key="4">
    <source>
        <dbReference type="Proteomes" id="UP000749559"/>
    </source>
</evidence>
<dbReference type="EMBL" id="CAIIXF020000003">
    <property type="protein sequence ID" value="CAH1778582.1"/>
    <property type="molecule type" value="Genomic_DNA"/>
</dbReference>
<protein>
    <submittedName>
        <fullName evidence="3">Uncharacterized protein</fullName>
    </submittedName>
</protein>
<dbReference type="Gene3D" id="2.170.270.10">
    <property type="entry name" value="SET domain"/>
    <property type="match status" value="1"/>
</dbReference>
<dbReference type="Pfam" id="PF21549">
    <property type="entry name" value="PRDM2_PR"/>
    <property type="match status" value="1"/>
</dbReference>
<keyword evidence="1" id="KW-0175">Coiled coil</keyword>
<gene>
    <name evidence="3" type="ORF">OFUS_LOCUS5482</name>
</gene>
<proteinExistence type="predicted"/>
<evidence type="ECO:0000256" key="1">
    <source>
        <dbReference type="SAM" id="Coils"/>
    </source>
</evidence>
<dbReference type="SUPFAM" id="SSF82199">
    <property type="entry name" value="SET domain"/>
    <property type="match status" value="1"/>
</dbReference>
<evidence type="ECO:0000256" key="2">
    <source>
        <dbReference type="SAM" id="MobiDB-lite"/>
    </source>
</evidence>
<dbReference type="PROSITE" id="PS50280">
    <property type="entry name" value="SET"/>
    <property type="match status" value="1"/>
</dbReference>
<dbReference type="OrthoDB" id="6433683at2759"/>
<reference evidence="3" key="1">
    <citation type="submission" date="2022-03" db="EMBL/GenBank/DDBJ databases">
        <authorList>
            <person name="Martin C."/>
        </authorList>
    </citation>
    <scope>NUCLEOTIDE SEQUENCE</scope>
</reference>
<feature type="region of interest" description="Disordered" evidence="2">
    <location>
        <begin position="1"/>
        <end position="66"/>
    </location>
</feature>
<dbReference type="InterPro" id="IPR046341">
    <property type="entry name" value="SET_dom_sf"/>
</dbReference>
<keyword evidence="4" id="KW-1185">Reference proteome</keyword>
<dbReference type="AlphaFoldDB" id="A0A8J1UQJ4"/>